<evidence type="ECO:0000256" key="3">
    <source>
        <dbReference type="ARBA" id="ARBA00022723"/>
    </source>
</evidence>
<evidence type="ECO:0000313" key="12">
    <source>
        <dbReference type="Proteomes" id="UP000533905"/>
    </source>
</evidence>
<dbReference type="HAMAP" id="MF_00323">
    <property type="entry name" value="Ferrochelatase"/>
    <property type="match status" value="1"/>
</dbReference>
<gene>
    <name evidence="9" type="primary">hemH</name>
    <name evidence="11" type="ORF">HGB41_19405</name>
</gene>
<evidence type="ECO:0000256" key="1">
    <source>
        <dbReference type="ARBA" id="ARBA00007718"/>
    </source>
</evidence>
<evidence type="ECO:0000256" key="2">
    <source>
        <dbReference type="ARBA" id="ARBA00022490"/>
    </source>
</evidence>
<comment type="subcellular location">
    <subcellularLocation>
        <location evidence="9 10">Cytoplasm</location>
    </subcellularLocation>
</comment>
<dbReference type="PANTHER" id="PTHR11108">
    <property type="entry name" value="FERROCHELATASE"/>
    <property type="match status" value="1"/>
</dbReference>
<proteinExistence type="inferred from homology"/>
<comment type="function">
    <text evidence="9 10">Catalyzes the ferrous insertion into protoporphyrin IX.</text>
</comment>
<dbReference type="UniPathway" id="UPA00252">
    <property type="reaction ID" value="UER00325"/>
</dbReference>
<dbReference type="PANTHER" id="PTHR11108:SF1">
    <property type="entry name" value="FERROCHELATASE, MITOCHONDRIAL"/>
    <property type="match status" value="1"/>
</dbReference>
<reference evidence="11 12" key="1">
    <citation type="submission" date="2020-04" db="EMBL/GenBank/DDBJ databases">
        <title>Massilia sp. nov., a cold adapted bacteria isolated from Arctic soil.</title>
        <authorList>
            <person name="Son J."/>
            <person name="Ka J.-O."/>
        </authorList>
    </citation>
    <scope>NUCLEOTIDE SEQUENCE [LARGE SCALE GENOMIC DNA]</scope>
    <source>
        <strain evidence="11 12">ML15P13</strain>
    </source>
</reference>
<dbReference type="SUPFAM" id="SSF53800">
    <property type="entry name" value="Chelatase"/>
    <property type="match status" value="1"/>
</dbReference>
<comment type="caution">
    <text evidence="11">The sequence shown here is derived from an EMBL/GenBank/DDBJ whole genome shotgun (WGS) entry which is preliminary data.</text>
</comment>
<dbReference type="FunFam" id="3.40.50.1400:FF:000002">
    <property type="entry name" value="Ferrochelatase"/>
    <property type="match status" value="1"/>
</dbReference>
<sequence length="376" mass="42340">MPSRKEPPFTHGTVSANAIVLVNLGTPDAPTRKAVRRYLKEFLSDPRVVEIPARVWWFILHLFILPFRSGKSAAKYRTIWTRDGSPLKLHTENQAALLDKMLHERGHEAVKVVMAMRYGSPSLPEVLDRLKAEHCERIVVLPAYPQYSGTTTASVWDAVYAYFGKIRNIPELRLVKHYHDHEGYIEALRESVESYWEAHGRGQKLVMSFHGIPKRTLLLGDPYFCECQKTARLLAAALGMGADEYIVTFQSRFGKAEWLQPYTAPTVQQLAREGLERIDVICPGFTSDCLETLEEINMEVRHDFEAAGGKEFHYIPCLNESPAWITGLAEIAEQHLIGWPTILTPAQRAAQRRDAQVGAQHAAQLGAEAGVADMLK</sequence>
<keyword evidence="3 9" id="KW-0479">Metal-binding</keyword>
<dbReference type="GO" id="GO:0005737">
    <property type="term" value="C:cytoplasm"/>
    <property type="evidence" value="ECO:0007669"/>
    <property type="project" value="UniProtKB-SubCell"/>
</dbReference>
<dbReference type="InterPro" id="IPR033644">
    <property type="entry name" value="Ferrochelatase_C"/>
</dbReference>
<accession>A0A7Y2K202</accession>
<evidence type="ECO:0000256" key="4">
    <source>
        <dbReference type="ARBA" id="ARBA00023004"/>
    </source>
</evidence>
<dbReference type="InterPro" id="IPR019772">
    <property type="entry name" value="Ferrochelatase_AS"/>
</dbReference>
<keyword evidence="6 9" id="KW-0456">Lyase</keyword>
<dbReference type="GO" id="GO:0046872">
    <property type="term" value="F:metal ion binding"/>
    <property type="evidence" value="ECO:0007669"/>
    <property type="project" value="UniProtKB-KW"/>
</dbReference>
<keyword evidence="5 9" id="KW-0350">Heme biosynthesis</keyword>
<dbReference type="EMBL" id="JABAIV010000008">
    <property type="protein sequence ID" value="NNG25155.1"/>
    <property type="molecule type" value="Genomic_DNA"/>
</dbReference>
<keyword evidence="12" id="KW-1185">Reference proteome</keyword>
<comment type="catalytic activity">
    <reaction evidence="8">
        <text>Fe-coproporphyrin III + 2 H(+) = coproporphyrin III + Fe(2+)</text>
        <dbReference type="Rhea" id="RHEA:49572"/>
        <dbReference type="ChEBI" id="CHEBI:15378"/>
        <dbReference type="ChEBI" id="CHEBI:29033"/>
        <dbReference type="ChEBI" id="CHEBI:68438"/>
        <dbReference type="ChEBI" id="CHEBI:131725"/>
        <dbReference type="EC" id="4.99.1.9"/>
    </reaction>
    <physiologicalReaction direction="right-to-left" evidence="8">
        <dbReference type="Rhea" id="RHEA:49574"/>
    </physiologicalReaction>
</comment>
<evidence type="ECO:0000256" key="10">
    <source>
        <dbReference type="RuleBase" id="RU000607"/>
    </source>
</evidence>
<feature type="binding site" evidence="9">
    <location>
        <position position="210"/>
    </location>
    <ligand>
        <name>Fe(2+)</name>
        <dbReference type="ChEBI" id="CHEBI:29033"/>
    </ligand>
</feature>
<dbReference type="CDD" id="cd03411">
    <property type="entry name" value="Ferrochelatase_N"/>
    <property type="match status" value="1"/>
</dbReference>
<dbReference type="AlphaFoldDB" id="A0A7Y2K202"/>
<comment type="pathway">
    <text evidence="9 10">Porphyrin-containing compound metabolism; protoheme biosynthesis; protoheme from protoporphyrin-IX: step 1/1.</text>
</comment>
<dbReference type="Pfam" id="PF00762">
    <property type="entry name" value="Ferrochelatase"/>
    <property type="match status" value="1"/>
</dbReference>
<dbReference type="GO" id="GO:0004325">
    <property type="term" value="F:ferrochelatase activity"/>
    <property type="evidence" value="ECO:0007669"/>
    <property type="project" value="UniProtKB-UniRule"/>
</dbReference>
<dbReference type="GO" id="GO:0006783">
    <property type="term" value="P:heme biosynthetic process"/>
    <property type="evidence" value="ECO:0007669"/>
    <property type="project" value="UniProtKB-UniRule"/>
</dbReference>
<protein>
    <recommendedName>
        <fullName evidence="9 10">Ferrochelatase</fullName>
        <ecNumber evidence="9 10">4.98.1.1</ecNumber>
    </recommendedName>
    <alternativeName>
        <fullName evidence="9">Heme synthase</fullName>
    </alternativeName>
    <alternativeName>
        <fullName evidence="9">Protoheme ferro-lyase</fullName>
    </alternativeName>
</protein>
<evidence type="ECO:0000256" key="8">
    <source>
        <dbReference type="ARBA" id="ARBA00024536"/>
    </source>
</evidence>
<dbReference type="InterPro" id="IPR033659">
    <property type="entry name" value="Ferrochelatase_N"/>
</dbReference>
<keyword evidence="2 9" id="KW-0963">Cytoplasm</keyword>
<dbReference type="Gene3D" id="3.40.50.1400">
    <property type="match status" value="2"/>
</dbReference>
<evidence type="ECO:0000256" key="9">
    <source>
        <dbReference type="HAMAP-Rule" id="MF_00323"/>
    </source>
</evidence>
<comment type="catalytic activity">
    <reaction evidence="9 10">
        <text>heme b + 2 H(+) = protoporphyrin IX + Fe(2+)</text>
        <dbReference type="Rhea" id="RHEA:22584"/>
        <dbReference type="ChEBI" id="CHEBI:15378"/>
        <dbReference type="ChEBI" id="CHEBI:29033"/>
        <dbReference type="ChEBI" id="CHEBI:57306"/>
        <dbReference type="ChEBI" id="CHEBI:60344"/>
        <dbReference type="EC" id="4.98.1.1"/>
    </reaction>
</comment>
<dbReference type="PROSITE" id="PS00534">
    <property type="entry name" value="FERROCHELATASE"/>
    <property type="match status" value="1"/>
</dbReference>
<name>A0A7Y2K202_9BURK</name>
<comment type="similarity">
    <text evidence="1 9 10">Belongs to the ferrochelatase family.</text>
</comment>
<dbReference type="EC" id="4.98.1.1" evidence="9 10"/>
<dbReference type="RefSeq" id="WP_171087532.1">
    <property type="nucleotide sequence ID" value="NZ_JABAIV010000008.1"/>
</dbReference>
<dbReference type="InterPro" id="IPR001015">
    <property type="entry name" value="Ferrochelatase"/>
</dbReference>
<feature type="binding site" evidence="9">
    <location>
        <position position="291"/>
    </location>
    <ligand>
        <name>Fe(2+)</name>
        <dbReference type="ChEBI" id="CHEBI:29033"/>
    </ligand>
</feature>
<evidence type="ECO:0000256" key="7">
    <source>
        <dbReference type="ARBA" id="ARBA00023244"/>
    </source>
</evidence>
<evidence type="ECO:0000256" key="5">
    <source>
        <dbReference type="ARBA" id="ARBA00023133"/>
    </source>
</evidence>
<keyword evidence="7 9" id="KW-0627">Porphyrin biosynthesis</keyword>
<keyword evidence="4 9" id="KW-0408">Iron</keyword>
<dbReference type="Proteomes" id="UP000533905">
    <property type="component" value="Unassembled WGS sequence"/>
</dbReference>
<evidence type="ECO:0000256" key="6">
    <source>
        <dbReference type="ARBA" id="ARBA00023239"/>
    </source>
</evidence>
<organism evidence="11 12">
    <name type="scientific">Telluria aromaticivorans</name>
    <dbReference type="NCBI Taxonomy" id="2725995"/>
    <lineage>
        <taxon>Bacteria</taxon>
        <taxon>Pseudomonadati</taxon>
        <taxon>Pseudomonadota</taxon>
        <taxon>Betaproteobacteria</taxon>
        <taxon>Burkholderiales</taxon>
        <taxon>Oxalobacteraceae</taxon>
        <taxon>Telluria group</taxon>
        <taxon>Telluria</taxon>
    </lineage>
</organism>
<dbReference type="CDD" id="cd00419">
    <property type="entry name" value="Ferrochelatase_C"/>
    <property type="match status" value="1"/>
</dbReference>
<dbReference type="NCBIfam" id="TIGR00109">
    <property type="entry name" value="hemH"/>
    <property type="match status" value="1"/>
</dbReference>
<evidence type="ECO:0000313" key="11">
    <source>
        <dbReference type="EMBL" id="NNG25155.1"/>
    </source>
</evidence>